<dbReference type="Pfam" id="PF13628">
    <property type="entry name" value="DUF4142"/>
    <property type="match status" value="1"/>
</dbReference>
<evidence type="ECO:0000313" key="5">
    <source>
        <dbReference type="Proteomes" id="UP001183643"/>
    </source>
</evidence>
<keyword evidence="5" id="KW-1185">Reference proteome</keyword>
<dbReference type="AlphaFoldDB" id="A0AAE3YGI6"/>
<feature type="domain" description="DUF4142" evidence="3">
    <location>
        <begin position="54"/>
        <end position="184"/>
    </location>
</feature>
<evidence type="ECO:0000259" key="3">
    <source>
        <dbReference type="Pfam" id="PF13628"/>
    </source>
</evidence>
<feature type="transmembrane region" description="Helical" evidence="1">
    <location>
        <begin position="231"/>
        <end position="251"/>
    </location>
</feature>
<keyword evidence="1" id="KW-0472">Membrane</keyword>
<organism evidence="4 5">
    <name type="scientific">Catenuloplanes atrovinosus</name>
    <dbReference type="NCBI Taxonomy" id="137266"/>
    <lineage>
        <taxon>Bacteria</taxon>
        <taxon>Bacillati</taxon>
        <taxon>Actinomycetota</taxon>
        <taxon>Actinomycetes</taxon>
        <taxon>Micromonosporales</taxon>
        <taxon>Micromonosporaceae</taxon>
        <taxon>Catenuloplanes</taxon>
    </lineage>
</organism>
<keyword evidence="1" id="KW-1133">Transmembrane helix</keyword>
<dbReference type="PANTHER" id="PTHR38593:SF1">
    <property type="entry name" value="BLR2558 PROTEIN"/>
    <property type="match status" value="1"/>
</dbReference>
<dbReference type="RefSeq" id="WP_310362090.1">
    <property type="nucleotide sequence ID" value="NZ_JAVDYB010000001.1"/>
</dbReference>
<gene>
    <name evidence="4" type="ORF">J2S41_000341</name>
</gene>
<keyword evidence="2" id="KW-0732">Signal</keyword>
<dbReference type="Gene3D" id="1.20.1260.10">
    <property type="match status" value="1"/>
</dbReference>
<name>A0AAE3YGI6_9ACTN</name>
<dbReference type="Proteomes" id="UP001183643">
    <property type="component" value="Unassembled WGS sequence"/>
</dbReference>
<dbReference type="PANTHER" id="PTHR38593">
    <property type="entry name" value="BLR2558 PROTEIN"/>
    <property type="match status" value="1"/>
</dbReference>
<keyword evidence="1" id="KW-0812">Transmembrane</keyword>
<proteinExistence type="predicted"/>
<protein>
    <submittedName>
        <fullName evidence="4">Outer membrane protein</fullName>
    </submittedName>
</protein>
<dbReference type="InterPro" id="IPR025419">
    <property type="entry name" value="DUF4142"/>
</dbReference>
<evidence type="ECO:0000256" key="1">
    <source>
        <dbReference type="SAM" id="Phobius"/>
    </source>
</evidence>
<dbReference type="InterPro" id="IPR012347">
    <property type="entry name" value="Ferritin-like"/>
</dbReference>
<dbReference type="EMBL" id="JAVDYB010000001">
    <property type="protein sequence ID" value="MDR7273563.1"/>
    <property type="molecule type" value="Genomic_DNA"/>
</dbReference>
<feature type="chain" id="PRO_5042184460" evidence="2">
    <location>
        <begin position="34"/>
        <end position="254"/>
    </location>
</feature>
<evidence type="ECO:0000256" key="2">
    <source>
        <dbReference type="SAM" id="SignalP"/>
    </source>
</evidence>
<evidence type="ECO:0000313" key="4">
    <source>
        <dbReference type="EMBL" id="MDR7273563.1"/>
    </source>
</evidence>
<comment type="caution">
    <text evidence="4">The sequence shown here is derived from an EMBL/GenBank/DDBJ whole genome shotgun (WGS) entry which is preliminary data.</text>
</comment>
<sequence length="254" mass="26766">MAAVRLRRSGARAVSTLAILGAVLFSAPAVAFAAPTPDVVVPAEQDASGPIGSSDEQFVIAVRLAGLWEIPAGEMAAEKGESQRVKEVGADIREQHIELDELTRNAAEKLNIQLPNEPNQDQQNWLAEMEAAEGAEFDEIFVARLRAAHGKIFPVVSTIRASTRNDVVRALAQQTNAFVLTHITLLESTDLVNYAGLPAAPNAQADPVTGANAMLAAAQARGATGGFDTTAIWLVLVVAVVAGAFGAVRIIRSR</sequence>
<accession>A0AAE3YGI6</accession>
<feature type="signal peptide" evidence="2">
    <location>
        <begin position="1"/>
        <end position="33"/>
    </location>
</feature>
<reference evidence="4" key="1">
    <citation type="submission" date="2023-07" db="EMBL/GenBank/DDBJ databases">
        <title>Sequencing the genomes of 1000 actinobacteria strains.</title>
        <authorList>
            <person name="Klenk H.-P."/>
        </authorList>
    </citation>
    <scope>NUCLEOTIDE SEQUENCE</scope>
    <source>
        <strain evidence="4">DSM 44707</strain>
    </source>
</reference>